<protein>
    <recommendedName>
        <fullName evidence="5">Integrin beta 3</fullName>
    </recommendedName>
</protein>
<dbReference type="AlphaFoldDB" id="A0A2T0S286"/>
<keyword evidence="2" id="KW-0812">Transmembrane</keyword>
<gene>
    <name evidence="3" type="ORF">CLV70_11097</name>
</gene>
<proteinExistence type="predicted"/>
<evidence type="ECO:0000256" key="2">
    <source>
        <dbReference type="SAM" id="Phobius"/>
    </source>
</evidence>
<comment type="caution">
    <text evidence="3">The sequence shown here is derived from an EMBL/GenBank/DDBJ whole genome shotgun (WGS) entry which is preliminary data.</text>
</comment>
<sequence length="223" mass="24376">MGARSELRQQLRTRRRLRVMTLVTLSVVVLGLLPLFFGIRSTTRDPVFNSLDALSVPAWADKDVDDRSSGSRWCFIDCRFRERTAQSERPFEETNQAYSAALRSAGWKVRGGECTDQPTTEGKYTCWTRDEFTLDLWVRLPECAVDAVAAQNPATVPSTGPDGVVPTTDPAKCVGSTVSIKVQNAVTDVRGKPAPPVDPSLIGETPDPVLTNDPLLEPTPSAS</sequence>
<reference evidence="3 4" key="1">
    <citation type="submission" date="2018-03" db="EMBL/GenBank/DDBJ databases">
        <title>Genomic Encyclopedia of Archaeal and Bacterial Type Strains, Phase II (KMG-II): from individual species to whole genera.</title>
        <authorList>
            <person name="Goeker M."/>
        </authorList>
    </citation>
    <scope>NUCLEOTIDE SEQUENCE [LARGE SCALE GENOMIC DNA]</scope>
    <source>
        <strain evidence="3 4">DSM 45348</strain>
    </source>
</reference>
<dbReference type="RefSeq" id="WP_106128331.1">
    <property type="nucleotide sequence ID" value="NZ_PVZG01000010.1"/>
</dbReference>
<dbReference type="EMBL" id="PVZG01000010">
    <property type="protein sequence ID" value="PRY27510.1"/>
    <property type="molecule type" value="Genomic_DNA"/>
</dbReference>
<evidence type="ECO:0008006" key="5">
    <source>
        <dbReference type="Google" id="ProtNLM"/>
    </source>
</evidence>
<dbReference type="OrthoDB" id="5185904at2"/>
<name>A0A2T0S286_9ACTN</name>
<keyword evidence="2" id="KW-0472">Membrane</keyword>
<keyword evidence="4" id="KW-1185">Reference proteome</keyword>
<evidence type="ECO:0000313" key="3">
    <source>
        <dbReference type="EMBL" id="PRY27510.1"/>
    </source>
</evidence>
<evidence type="ECO:0000313" key="4">
    <source>
        <dbReference type="Proteomes" id="UP000239209"/>
    </source>
</evidence>
<feature type="region of interest" description="Disordered" evidence="1">
    <location>
        <begin position="189"/>
        <end position="223"/>
    </location>
</feature>
<feature type="transmembrane region" description="Helical" evidence="2">
    <location>
        <begin position="20"/>
        <end position="39"/>
    </location>
</feature>
<evidence type="ECO:0000256" key="1">
    <source>
        <dbReference type="SAM" id="MobiDB-lite"/>
    </source>
</evidence>
<keyword evidence="2" id="KW-1133">Transmembrane helix</keyword>
<dbReference type="Proteomes" id="UP000239209">
    <property type="component" value="Unassembled WGS sequence"/>
</dbReference>
<organism evidence="3 4">
    <name type="scientific">Pseudosporangium ferrugineum</name>
    <dbReference type="NCBI Taxonomy" id="439699"/>
    <lineage>
        <taxon>Bacteria</taxon>
        <taxon>Bacillati</taxon>
        <taxon>Actinomycetota</taxon>
        <taxon>Actinomycetes</taxon>
        <taxon>Micromonosporales</taxon>
        <taxon>Micromonosporaceae</taxon>
        <taxon>Pseudosporangium</taxon>
    </lineage>
</organism>
<accession>A0A2T0S286</accession>